<feature type="compositionally biased region" description="Basic and acidic residues" evidence="1">
    <location>
        <begin position="50"/>
        <end position="65"/>
    </location>
</feature>
<comment type="caution">
    <text evidence="2">The sequence shown here is derived from an EMBL/GenBank/DDBJ whole genome shotgun (WGS) entry which is preliminary data.</text>
</comment>
<organism evidence="2 3">
    <name type="scientific">Rhynchophorus ferrugineus</name>
    <name type="common">Red palm weevil</name>
    <name type="synonym">Curculio ferrugineus</name>
    <dbReference type="NCBI Taxonomy" id="354439"/>
    <lineage>
        <taxon>Eukaryota</taxon>
        <taxon>Metazoa</taxon>
        <taxon>Ecdysozoa</taxon>
        <taxon>Arthropoda</taxon>
        <taxon>Hexapoda</taxon>
        <taxon>Insecta</taxon>
        <taxon>Pterygota</taxon>
        <taxon>Neoptera</taxon>
        <taxon>Endopterygota</taxon>
        <taxon>Coleoptera</taxon>
        <taxon>Polyphaga</taxon>
        <taxon>Cucujiformia</taxon>
        <taxon>Curculionidae</taxon>
        <taxon>Dryophthorinae</taxon>
        <taxon>Rhynchophorus</taxon>
    </lineage>
</organism>
<protein>
    <submittedName>
        <fullName evidence="2">Uncharacterized protein</fullName>
    </submittedName>
</protein>
<sequence length="65" mass="7293">IGDARRVVLPLLAVRTLRRAKDDRSLAIVKSGHPQIKRWTSETSGAIGYRPRDGTVRGNVKEKNR</sequence>
<dbReference type="Proteomes" id="UP000625711">
    <property type="component" value="Unassembled WGS sequence"/>
</dbReference>
<dbReference type="EMBL" id="JAACXV010014403">
    <property type="protein sequence ID" value="KAF7267604.1"/>
    <property type="molecule type" value="Genomic_DNA"/>
</dbReference>
<keyword evidence="3" id="KW-1185">Reference proteome</keyword>
<evidence type="ECO:0000313" key="3">
    <source>
        <dbReference type="Proteomes" id="UP000625711"/>
    </source>
</evidence>
<reference evidence="2" key="1">
    <citation type="submission" date="2020-08" db="EMBL/GenBank/DDBJ databases">
        <title>Genome sequencing and assembly of the red palm weevil Rhynchophorus ferrugineus.</title>
        <authorList>
            <person name="Dias G.B."/>
            <person name="Bergman C.M."/>
            <person name="Manee M."/>
        </authorList>
    </citation>
    <scope>NUCLEOTIDE SEQUENCE</scope>
    <source>
        <strain evidence="2">AA-2017</strain>
        <tissue evidence="2">Whole larva</tissue>
    </source>
</reference>
<evidence type="ECO:0000256" key="1">
    <source>
        <dbReference type="SAM" id="MobiDB-lite"/>
    </source>
</evidence>
<feature type="non-terminal residue" evidence="2">
    <location>
        <position position="1"/>
    </location>
</feature>
<evidence type="ECO:0000313" key="2">
    <source>
        <dbReference type="EMBL" id="KAF7267604.1"/>
    </source>
</evidence>
<feature type="region of interest" description="Disordered" evidence="1">
    <location>
        <begin position="42"/>
        <end position="65"/>
    </location>
</feature>
<accession>A0A834HUX6</accession>
<proteinExistence type="predicted"/>
<gene>
    <name evidence="2" type="ORF">GWI33_019183</name>
</gene>
<dbReference type="AlphaFoldDB" id="A0A834HUX6"/>
<name>A0A834HUX6_RHYFE</name>